<feature type="region of interest" description="Disordered" evidence="7">
    <location>
        <begin position="1628"/>
        <end position="1649"/>
    </location>
</feature>
<evidence type="ECO:0000256" key="4">
    <source>
        <dbReference type="ARBA" id="ARBA00023034"/>
    </source>
</evidence>
<gene>
    <name evidence="12" type="ORF">TBIB3V08_LOCUS4198</name>
</gene>
<evidence type="ECO:0008006" key="13">
    <source>
        <dbReference type="Google" id="ProtNLM"/>
    </source>
</evidence>
<dbReference type="InterPro" id="IPR056457">
    <property type="entry name" value="DOP1_C"/>
</dbReference>
<evidence type="ECO:0000313" key="12">
    <source>
        <dbReference type="EMBL" id="CAD7441745.1"/>
    </source>
</evidence>
<dbReference type="GO" id="GO:0005802">
    <property type="term" value="C:trans-Golgi network"/>
    <property type="evidence" value="ECO:0007669"/>
    <property type="project" value="TreeGrafter"/>
</dbReference>
<feature type="domain" description="DOP1-like TPR" evidence="11">
    <location>
        <begin position="1653"/>
        <end position="2035"/>
    </location>
</feature>
<feature type="domain" description="DOP1 N-terminal" evidence="8">
    <location>
        <begin position="2"/>
        <end position="216"/>
    </location>
</feature>
<protein>
    <recommendedName>
        <fullName evidence="13">Protein dopey-1 homolog</fullName>
    </recommendedName>
</protein>
<feature type="region of interest" description="Disordered" evidence="7">
    <location>
        <begin position="1473"/>
        <end position="1495"/>
    </location>
</feature>
<dbReference type="GO" id="GO:0006895">
    <property type="term" value="P:Golgi to endosome transport"/>
    <property type="evidence" value="ECO:0007669"/>
    <property type="project" value="InterPro"/>
</dbReference>
<evidence type="ECO:0000259" key="11">
    <source>
        <dbReference type="Pfam" id="PF24601"/>
    </source>
</evidence>
<sequence>MKFPVIPRRIKISKRLAQCMHPALPSGVHLKALETYDIIFKCMGTNRLSHELFIYSAGLFPLLGHAAMNVRPSLLTVYESHFVPLGERLRPGLSGFLSGVLPGLEEGSDHYNRTNSLLEKVCVEVGLSHFYGCLWDCLACNCSIRLPAISFVLSHFNKKLTMEDQLYMMGTNIDIMVNALCACVQDSSVLVQRSALDLLLVGFPMHNSQLVRYVTKQVSHHFPHDYPQVRHVTKQMSQHFPHDYPQVRHVTKQMSQHFPCDYPQVRYVTKQVRYVTKQMSQHFPHDYPQARHVTKQVSQHFPREYPQVRYVTKQMSQHFPCDYPQVRHVTKQVRHVTKQMSQHFPCDYPQVRYVTKQMSQHLPCDYPQVRHVNKQMSQHFPREYPQVRHVTKQMSQHFPYDYPQVRHVTKQMSQHFPHDYPQVRHVTKQMSQHFPYDYPQVRHVTKQMSQHFPHDYPQVRHVTKQMSQHFPCDYPQVRHVTKQMSQHFPHYYPQVRHVTKQMSQHFPHDYPQVRHVTKQVSHHLPCDYPQVSHMRLFAWLLGSEVNISLLSSEHPLVKMVPSLEPSNSSPYFHLYSKDMLIQALKITLSQSVGQAPHDLRPYRLLVSLLDKPDIGPVILDDILYEVFRTLYLCCEEDSSRSTNKTSSTPYKGSQELLKSANLFFSTLEPFYIWVYAGSLFDSACPQRSGRETEPAKAVKPVGSAPPTLIEVCALTEFLLDTVSLETYVDITSEHLPSLFLHIIKHLTAHCDFLSPCEAAQSLQLCTKILSRVRPSPLANPPEAAKKVSMDTNSESKISSLLSDISKSSTDVTSDIFDRSRANSDPFTNKKTLKGSKIPVKLKKSSSSKFRIKQFGLSKNYKAHSFSTPVLLSVIPNSLEKTPSQEKLNDKDSGLGSVDSKLSLLSRAKSSVDVSNGHATQVPPELEVPFTDMNSLQVHPFSPNISVEVPVCPSPIPTKQQSILEQCLREYEQFYVTFIGGKCVMGNLDVHDLFNRLLIGKPLQTDEERTSKLERLLSACLNCRGGKRVSIPSIRVNGKNTSNISVEWVNDCAIKVIRSEDWEESVKMACSLLVELSTFPSYCLPSVQQDDPDKQMGDPCIKSPGVGSPALCRHECNLMSDGFSHCPDVVGSFPEWLQVLVACACWLGGSPALQLITISTLLDLVSLLLSQGPASGITDVADSPGVVPVVLVPLLKPHHVYHLEHSMNVVQVLAHSLWHHLGQLPSQHQVHCVELLHHLHNVLPANDAVENILGEFLMNEIADQKMEAFQRFSLLWHVGREMESKAGMGRSFRTFDKQMIDNLQLSECCPLKLQTQSWLLHSLLRGDISRLVDPLLYMLLDPATARMSVLHVSIAHSNTVVTRVTKESEDPDDTATAKIYAISSVDGNVIYHVSDSSAERKPQVQPRLKGSKTSNPVRAKRIFAVTTLVSRGDNNNHYITEKNNHIKEIEVPLSLTFGSKHNISVFVNPLVTSSSSNANSNDSATEDDSITNSGKGDIIKTPEFLNATRFVTSRKEVDSIRGDADSSLDCSLANEGGEFLKCPVKCESSITTLRKNSGFEEGDLEGDNFTDTAGVDKRWSGCSETFEDLEVSSTAEDYFAVSRDSSITVVKEILHDVLDMVVIQCSDNQPKQLSPAPPPSLARMKPGQSSSGIHPLHTHMLLYCGVYDSQRTLYALRTLRAQLLTNTRVFLCSAATTGLATSSRGSSLLTLLARHRKSVFGRNFHGDVSSSGGEFVATYRSSMYLEVLISLCLYFARSYYPNLGQMRLTQEEIEGNRQVQLSSAELLMLIISELILIVRDSGKGFACYIADLLSRCKVQKVVLHCVLSSVHSMKASASDTTVVTTPNEPSSSRQTFTEEIVRFNDPLDERVRGCRFRASEHTEGYQVQLLRLLLALIMLEHQVNTQKGEDDTGPPVANTPAKPTTGYHLKFNAGLNIPQQPMFLAAILSALRQEHMKPLHQHWTTLVASSLPFMDLSLPHVVLHVIKQLCVNVEKLAAFYRQPEHKASCTLCCIPADYAVTQVEALTVLCHYCLLDNTQQVSHAFSQQLLAGTASIHMGIPGANPGQIFNNLIHVFMPTPLQQDLANGKDKTGQLDPHVTSRRTVLSHLPRIIASVAVLWQAVTSRAEWEHHSCVLGSARIVKHQLLEFLSPISLHHGANFVAAIAVAWQERRQAHYTKVVPVANTDQQVLVYLVGAIRAMPIDTLVQTVHQVVKQPPPIHGAIKDLLLEVSVLELFYCYMQTNSGPQLVESWVSLLILLKDGLTLTPPAQFLMLAILNEFVQKSPPLAEKKDQKDLQDITAKLVESCSQIAGACLEQTTWLRRNLAVREEEPSPAPIPRDKDGTGVANLSLAQYSVQAQIVLAELLAPLLDVSYGSQEKERVVTLLTTLMYNITPYLKNHTHKETPNSLYRLIVVHSRRNVGSFRACSQLLASLSSYQYTRKAWRRDVFELLLDSALFQMEADCLTYWRTIVDNLMTHDTTTFRDLMSRVSLAQSGSLSIFSSREQEYEQRAQLLKRLAFVIFCSEIDQYHKYMPEIQERLADSLRLPQVVPSIQAQVFLCFSVLLLRMSPQHVTSLWPIIISEMVQVFLHIEQELSTDTEEFSSHIRVLSALDSSWVVNSNNGLHAHGHPHWLQLMLAAAKLLDMAVLLPAHRLPQFQICSMTRANMGQTEPLEYQCYQYKYRWAFVGNAEPTHLNNNRTQEETPQTPDFVPHVVRIAKLMDNKFAGSVEAPVRVPGQLLLVVSSIRSLQELHPFFTAMSTHSTASALSDSLQGRTGGLLDIEAIVERDFLERLPAR</sequence>
<reference evidence="12" key="1">
    <citation type="submission" date="2020-11" db="EMBL/GenBank/DDBJ databases">
        <authorList>
            <person name="Tran Van P."/>
        </authorList>
    </citation>
    <scope>NUCLEOTIDE SEQUENCE</scope>
</reference>
<keyword evidence="3" id="KW-0653">Protein transport</keyword>
<dbReference type="Pfam" id="PF24601">
    <property type="entry name" value="TPR_DOP1"/>
    <property type="match status" value="1"/>
</dbReference>
<accession>A0A7R9HZD2</accession>
<evidence type="ECO:0000259" key="10">
    <source>
        <dbReference type="Pfam" id="PF24598"/>
    </source>
</evidence>
<organism evidence="12">
    <name type="scientific">Timema bartmani</name>
    <dbReference type="NCBI Taxonomy" id="61472"/>
    <lineage>
        <taxon>Eukaryota</taxon>
        <taxon>Metazoa</taxon>
        <taxon>Ecdysozoa</taxon>
        <taxon>Arthropoda</taxon>
        <taxon>Hexapoda</taxon>
        <taxon>Insecta</taxon>
        <taxon>Pterygota</taxon>
        <taxon>Neoptera</taxon>
        <taxon>Polyneoptera</taxon>
        <taxon>Phasmatodea</taxon>
        <taxon>Timematodea</taxon>
        <taxon>Timematoidea</taxon>
        <taxon>Timematidae</taxon>
        <taxon>Timema</taxon>
    </lineage>
</organism>
<dbReference type="InterPro" id="IPR007249">
    <property type="entry name" value="DOP1_N"/>
</dbReference>
<evidence type="ECO:0000256" key="3">
    <source>
        <dbReference type="ARBA" id="ARBA00022927"/>
    </source>
</evidence>
<dbReference type="InterPro" id="IPR056459">
    <property type="entry name" value="TPR_DOP1"/>
</dbReference>
<evidence type="ECO:0000259" key="9">
    <source>
        <dbReference type="Pfam" id="PF24597"/>
    </source>
</evidence>
<dbReference type="PANTHER" id="PTHR14042">
    <property type="entry name" value="DOPEY-RELATED"/>
    <property type="match status" value="1"/>
</dbReference>
<dbReference type="Pfam" id="PF24597">
    <property type="entry name" value="TPR_DOP1_M"/>
    <property type="match status" value="1"/>
</dbReference>
<dbReference type="GO" id="GO:0005829">
    <property type="term" value="C:cytosol"/>
    <property type="evidence" value="ECO:0007669"/>
    <property type="project" value="GOC"/>
</dbReference>
<evidence type="ECO:0000256" key="5">
    <source>
        <dbReference type="ARBA" id="ARBA00023136"/>
    </source>
</evidence>
<dbReference type="Pfam" id="PF24598">
    <property type="entry name" value="DOP1_C"/>
    <property type="match status" value="1"/>
</dbReference>
<evidence type="ECO:0000259" key="8">
    <source>
        <dbReference type="Pfam" id="PF04118"/>
    </source>
</evidence>
<comment type="subcellular location">
    <subcellularLocation>
        <location evidence="1">Golgi apparatus membrane</location>
        <topology evidence="1">Peripheral membrane protein</topology>
    </subcellularLocation>
</comment>
<dbReference type="Pfam" id="PF04118">
    <property type="entry name" value="Dopey_N"/>
    <property type="match status" value="1"/>
</dbReference>
<feature type="compositionally biased region" description="Low complexity" evidence="7">
    <location>
        <begin position="1473"/>
        <end position="1482"/>
    </location>
</feature>
<dbReference type="GO" id="GO:0015031">
    <property type="term" value="P:protein transport"/>
    <property type="evidence" value="ECO:0007669"/>
    <property type="project" value="UniProtKB-KW"/>
</dbReference>
<evidence type="ECO:0000256" key="7">
    <source>
        <dbReference type="SAM" id="MobiDB-lite"/>
    </source>
</evidence>
<feature type="domain" description="DOP1-like middle TPR" evidence="9">
    <location>
        <begin position="571"/>
        <end position="795"/>
    </location>
</feature>
<keyword evidence="5" id="KW-0472">Membrane</keyword>
<dbReference type="InterPro" id="IPR056458">
    <property type="entry name" value="TPR_DOP1_M"/>
</dbReference>
<keyword evidence="2" id="KW-0813">Transport</keyword>
<name>A0A7R9HZD2_9NEOP</name>
<dbReference type="EMBL" id="OD565424">
    <property type="protein sequence ID" value="CAD7441745.1"/>
    <property type="molecule type" value="Genomic_DNA"/>
</dbReference>
<feature type="domain" description="DOP1-like C-terminal" evidence="10">
    <location>
        <begin position="2246"/>
        <end position="2602"/>
    </location>
</feature>
<dbReference type="GO" id="GO:0000139">
    <property type="term" value="C:Golgi membrane"/>
    <property type="evidence" value="ECO:0007669"/>
    <property type="project" value="UniProtKB-SubCell"/>
</dbReference>
<comment type="similarity">
    <text evidence="6">Belongs to the DOP1 family.</text>
</comment>
<evidence type="ECO:0000256" key="6">
    <source>
        <dbReference type="ARBA" id="ARBA00046326"/>
    </source>
</evidence>
<keyword evidence="4" id="KW-0333">Golgi apparatus</keyword>
<proteinExistence type="inferred from homology"/>
<dbReference type="PANTHER" id="PTHR14042:SF24">
    <property type="entry name" value="PROTEIN DOPEY-1 HOMOLOG"/>
    <property type="match status" value="1"/>
</dbReference>
<dbReference type="GO" id="GO:0005768">
    <property type="term" value="C:endosome"/>
    <property type="evidence" value="ECO:0007669"/>
    <property type="project" value="TreeGrafter"/>
</dbReference>
<evidence type="ECO:0000256" key="1">
    <source>
        <dbReference type="ARBA" id="ARBA00004395"/>
    </source>
</evidence>
<dbReference type="InterPro" id="IPR040314">
    <property type="entry name" value="DOP1"/>
</dbReference>
<evidence type="ECO:0000256" key="2">
    <source>
        <dbReference type="ARBA" id="ARBA00022448"/>
    </source>
</evidence>